<evidence type="ECO:0000259" key="12">
    <source>
        <dbReference type="Pfam" id="PF07715"/>
    </source>
</evidence>
<dbReference type="Gene3D" id="2.40.170.20">
    <property type="entry name" value="TonB-dependent receptor, beta-barrel domain"/>
    <property type="match status" value="1"/>
</dbReference>
<evidence type="ECO:0000256" key="3">
    <source>
        <dbReference type="ARBA" id="ARBA00022452"/>
    </source>
</evidence>
<dbReference type="Proteomes" id="UP000659698">
    <property type="component" value="Unassembled WGS sequence"/>
</dbReference>
<feature type="domain" description="TonB-dependent receptor plug" evidence="12">
    <location>
        <begin position="116"/>
        <end position="237"/>
    </location>
</feature>
<organism evidence="13 14">
    <name type="scientific">Rufibacter sediminis</name>
    <dbReference type="NCBI Taxonomy" id="2762756"/>
    <lineage>
        <taxon>Bacteria</taxon>
        <taxon>Pseudomonadati</taxon>
        <taxon>Bacteroidota</taxon>
        <taxon>Cytophagia</taxon>
        <taxon>Cytophagales</taxon>
        <taxon>Hymenobacteraceae</taxon>
        <taxon>Rufibacter</taxon>
    </lineage>
</organism>
<comment type="caution">
    <text evidence="13">The sequence shown here is derived from an EMBL/GenBank/DDBJ whole genome shotgun (WGS) entry which is preliminary data.</text>
</comment>
<evidence type="ECO:0000259" key="11">
    <source>
        <dbReference type="Pfam" id="PF00593"/>
    </source>
</evidence>
<accession>A0ABR6VXG9</accession>
<dbReference type="InterPro" id="IPR039426">
    <property type="entry name" value="TonB-dep_rcpt-like"/>
</dbReference>
<keyword evidence="6 8" id="KW-0472">Membrane</keyword>
<dbReference type="InterPro" id="IPR008969">
    <property type="entry name" value="CarboxyPept-like_regulatory"/>
</dbReference>
<protein>
    <submittedName>
        <fullName evidence="13">TonB-dependent receptor</fullName>
    </submittedName>
</protein>
<evidence type="ECO:0000256" key="10">
    <source>
        <dbReference type="SAM" id="SignalP"/>
    </source>
</evidence>
<evidence type="ECO:0000256" key="8">
    <source>
        <dbReference type="PROSITE-ProRule" id="PRU01360"/>
    </source>
</evidence>
<keyword evidence="10" id="KW-0732">Signal</keyword>
<dbReference type="InterPro" id="IPR012910">
    <property type="entry name" value="Plug_dom"/>
</dbReference>
<dbReference type="RefSeq" id="WP_186641183.1">
    <property type="nucleotide sequence ID" value="NZ_JACOAF010000044.1"/>
</dbReference>
<comment type="similarity">
    <text evidence="8 9">Belongs to the TonB-dependent receptor family.</text>
</comment>
<evidence type="ECO:0000313" key="14">
    <source>
        <dbReference type="Proteomes" id="UP000659698"/>
    </source>
</evidence>
<dbReference type="NCBIfam" id="TIGR04057">
    <property type="entry name" value="SusC_RagA_signa"/>
    <property type="match status" value="1"/>
</dbReference>
<gene>
    <name evidence="13" type="ORF">H7U12_19275</name>
</gene>
<dbReference type="SUPFAM" id="SSF49464">
    <property type="entry name" value="Carboxypeptidase regulatory domain-like"/>
    <property type="match status" value="1"/>
</dbReference>
<dbReference type="InterPro" id="IPR023997">
    <property type="entry name" value="TonB-dep_OMP_SusC/RagA_CS"/>
</dbReference>
<evidence type="ECO:0000256" key="1">
    <source>
        <dbReference type="ARBA" id="ARBA00004571"/>
    </source>
</evidence>
<dbReference type="SUPFAM" id="SSF56935">
    <property type="entry name" value="Porins"/>
    <property type="match status" value="1"/>
</dbReference>
<feature type="domain" description="TonB-dependent receptor-like beta-barrel" evidence="11">
    <location>
        <begin position="454"/>
        <end position="872"/>
    </location>
</feature>
<dbReference type="InterPro" id="IPR036942">
    <property type="entry name" value="Beta-barrel_TonB_sf"/>
</dbReference>
<name>A0ABR6VXG9_9BACT</name>
<dbReference type="EMBL" id="JACOAF010000044">
    <property type="protein sequence ID" value="MBC3541844.1"/>
    <property type="molecule type" value="Genomic_DNA"/>
</dbReference>
<dbReference type="Pfam" id="PF00593">
    <property type="entry name" value="TonB_dep_Rec_b-barrel"/>
    <property type="match status" value="1"/>
</dbReference>
<keyword evidence="14" id="KW-1185">Reference proteome</keyword>
<dbReference type="PROSITE" id="PS52016">
    <property type="entry name" value="TONB_DEPENDENT_REC_3"/>
    <property type="match status" value="1"/>
</dbReference>
<dbReference type="Pfam" id="PF07715">
    <property type="entry name" value="Plug"/>
    <property type="match status" value="1"/>
</dbReference>
<keyword evidence="7 8" id="KW-0998">Cell outer membrane</keyword>
<evidence type="ECO:0000256" key="2">
    <source>
        <dbReference type="ARBA" id="ARBA00022448"/>
    </source>
</evidence>
<evidence type="ECO:0000256" key="6">
    <source>
        <dbReference type="ARBA" id="ARBA00023136"/>
    </source>
</evidence>
<proteinExistence type="inferred from homology"/>
<dbReference type="InterPro" id="IPR000531">
    <property type="entry name" value="Beta-barrel_TonB"/>
</dbReference>
<dbReference type="InterPro" id="IPR023996">
    <property type="entry name" value="TonB-dep_OMP_SusC/RagA"/>
</dbReference>
<reference evidence="13 14" key="1">
    <citation type="journal article" date="2019" name="Int. J. Syst. Evol. Microbiol.">
        <title>Rufibacter sediminis sp. nov., isolated from freshwater lake sediment.</title>
        <authorList>
            <person name="Qu J.H."/>
            <person name="Zhang L.J."/>
            <person name="Fu Y.H."/>
            <person name="Li H.F."/>
        </authorList>
    </citation>
    <scope>NUCLEOTIDE SEQUENCE [LARGE SCALE GENOMIC DNA]</scope>
    <source>
        <strain evidence="13 14">H-1</strain>
    </source>
</reference>
<evidence type="ECO:0000313" key="13">
    <source>
        <dbReference type="EMBL" id="MBC3541844.1"/>
    </source>
</evidence>
<dbReference type="NCBIfam" id="TIGR04056">
    <property type="entry name" value="OMP_RagA_SusC"/>
    <property type="match status" value="1"/>
</dbReference>
<comment type="subcellular location">
    <subcellularLocation>
        <location evidence="1 8">Cell outer membrane</location>
        <topology evidence="1 8">Multi-pass membrane protein</topology>
    </subcellularLocation>
</comment>
<keyword evidence="4 8" id="KW-0812">Transmembrane</keyword>
<evidence type="ECO:0000256" key="9">
    <source>
        <dbReference type="RuleBase" id="RU003357"/>
    </source>
</evidence>
<feature type="signal peptide" evidence="10">
    <location>
        <begin position="1"/>
        <end position="21"/>
    </location>
</feature>
<evidence type="ECO:0000256" key="7">
    <source>
        <dbReference type="ARBA" id="ARBA00023237"/>
    </source>
</evidence>
<dbReference type="Gene3D" id="2.60.40.1120">
    <property type="entry name" value="Carboxypeptidase-like, regulatory domain"/>
    <property type="match status" value="1"/>
</dbReference>
<evidence type="ECO:0000256" key="4">
    <source>
        <dbReference type="ARBA" id="ARBA00022692"/>
    </source>
</evidence>
<dbReference type="Pfam" id="PF13715">
    <property type="entry name" value="CarbopepD_reg_2"/>
    <property type="match status" value="1"/>
</dbReference>
<keyword evidence="3 8" id="KW-1134">Transmembrane beta strand</keyword>
<keyword evidence="13" id="KW-0675">Receptor</keyword>
<sequence>MKKALLYSFVLMLALVTQAWAQTRTVTGRVTDAQTGEGMPGVTVQLKGSTTAAPTDVNGSYSINVPSAGGSLVFSFIGYTNQEVTIGTQSTVNVRLSTDAEAIQEVVVVGYGTQSKARVTSSISTVQAAEIKDQPVPNVAQALQGRVAGVQVNSGSGRPGAPINIVVRGRSSIAAGNDPLYVVDGVILPSNSAATPSSAGAGISALANLNPEDIESVDVLKDAAAAAIYGSRGSNGVILITTKSGSKSDKTTVNLSAYSGVQSLTNTLDFINASEYRTLYNEARSTVGLPALFTPEQVNNPEANVNWLDEIQRDRSKVENIQLSLTSGGNSKTQFYTSLNYFKQDGALLNGEFKRYSIRTNVTHQLSDVFRVGSNLAISKSLRDETPVDNSIFSPFPRALVARPDQPIYKADGTFAVNSFNNPVHMFQSLNYVNLANIFNSTFIEANILPGLKFRSAFGLDYTYLDQRTYNPTTSLSGAGSNGSASSGYVQTQNILTTQTLSYGKDFFDDKLFVDATAVYEFQWNDRENNRVDGTNFPSDLTPYLTSAASITGGTASQTNFRIESMLARLNLTWEDKYLLGASIRRDGSSKIPEAGRFGYFPSLSAGWIISEESFLKNNEILNYLKVRSSYGTTGNQEGIGNFASRRLIGSGANYNDSPGLALSAIGSPNLKWETTKQFDVGLEFSLFNSRIDFSADYYTKKTTDLLLNRPIPSTTGFSTILENIGSMRGEGFDFQVSSKNLTGEFKWNTSLNVSTFKNEVTELYENQPINGSFVTRTMVGQPLGSFFLIKSLGVNPETGDMMYEDLDKNGVISDADRQYLGSPLPDFFGGITNNFSYKNFDLGVFFQYSYGNELYNLSAEGTGGYASLGAAATATAGVPVNVAKDVYEGRWTPENVNAEYPRIVGGAAGTNNTRRSSRYLEDASYLRLKNITLGYNLPRTLTSKIKVSNARIYLTGQNILTFTDYSGFDPEVTSDYTVGNLGVDQGSIPQFKTYMLGLNLSF</sequence>
<evidence type="ECO:0000256" key="5">
    <source>
        <dbReference type="ARBA" id="ARBA00023077"/>
    </source>
</evidence>
<dbReference type="Gene3D" id="2.170.130.10">
    <property type="entry name" value="TonB-dependent receptor, plug domain"/>
    <property type="match status" value="1"/>
</dbReference>
<dbReference type="InterPro" id="IPR037066">
    <property type="entry name" value="Plug_dom_sf"/>
</dbReference>
<feature type="chain" id="PRO_5047169708" evidence="10">
    <location>
        <begin position="22"/>
        <end position="1003"/>
    </location>
</feature>
<keyword evidence="2 8" id="KW-0813">Transport</keyword>
<keyword evidence="5 9" id="KW-0798">TonB box</keyword>